<organism evidence="3 4">
    <name type="scientific">Xylaria arbuscula</name>
    <dbReference type="NCBI Taxonomy" id="114810"/>
    <lineage>
        <taxon>Eukaryota</taxon>
        <taxon>Fungi</taxon>
        <taxon>Dikarya</taxon>
        <taxon>Ascomycota</taxon>
        <taxon>Pezizomycotina</taxon>
        <taxon>Sordariomycetes</taxon>
        <taxon>Xylariomycetidae</taxon>
        <taxon>Xylariales</taxon>
        <taxon>Xylariaceae</taxon>
        <taxon>Xylaria</taxon>
    </lineage>
</organism>
<keyword evidence="2" id="KW-1133">Transmembrane helix</keyword>
<feature type="compositionally biased region" description="Pro residues" evidence="1">
    <location>
        <begin position="224"/>
        <end position="251"/>
    </location>
</feature>
<reference evidence="3" key="1">
    <citation type="submission" date="2022-07" db="EMBL/GenBank/DDBJ databases">
        <title>Genome Sequence of Xylaria arbuscula.</title>
        <authorList>
            <person name="Buettner E."/>
        </authorList>
    </citation>
    <scope>NUCLEOTIDE SEQUENCE</scope>
    <source>
        <strain evidence="3">VT107</strain>
    </source>
</reference>
<accession>A0A9W8N620</accession>
<evidence type="ECO:0000256" key="1">
    <source>
        <dbReference type="SAM" id="MobiDB-lite"/>
    </source>
</evidence>
<evidence type="ECO:0000256" key="2">
    <source>
        <dbReference type="SAM" id="Phobius"/>
    </source>
</evidence>
<keyword evidence="2" id="KW-0812">Transmembrane</keyword>
<keyword evidence="2" id="KW-0472">Membrane</keyword>
<feature type="transmembrane region" description="Helical" evidence="2">
    <location>
        <begin position="83"/>
        <end position="105"/>
    </location>
</feature>
<feature type="region of interest" description="Disordered" evidence="1">
    <location>
        <begin position="123"/>
        <end position="177"/>
    </location>
</feature>
<dbReference type="AlphaFoldDB" id="A0A9W8N620"/>
<feature type="transmembrane region" description="Helical" evidence="2">
    <location>
        <begin position="47"/>
        <end position="71"/>
    </location>
</feature>
<keyword evidence="4" id="KW-1185">Reference proteome</keyword>
<sequence length="267" mass="29376">MSPVLRLLVRITEGGLHPRDLGGDFVYHHNRPRDNDGDSDGNGGLPWYAILLIVYFSILFLVFWSSLVYFYTRDNERRNGQPVRVGHIVLKALTVASGVGVWIWFFQKRGWLSDREENKTSAVGPYEKIKTRRTPAPIGVGSSAGSPSGSSILPASPHTTSAWPSSPNTPTTWHGTQTTQNATYAPYEQSNDMYKSPGYNPNSTLKVSGQHESIPMITLSPSPSTSPAPMPSPNMNPSYAPPPYVSTPPPAALYGQKFPPQNNQYPY</sequence>
<dbReference type="VEuPathDB" id="FungiDB:F4678DRAFT_63478"/>
<feature type="compositionally biased region" description="Low complexity" evidence="1">
    <location>
        <begin position="135"/>
        <end position="157"/>
    </location>
</feature>
<dbReference type="Proteomes" id="UP001148614">
    <property type="component" value="Unassembled WGS sequence"/>
</dbReference>
<protein>
    <submittedName>
        <fullName evidence="3">Uncharacterized protein</fullName>
    </submittedName>
</protein>
<evidence type="ECO:0000313" key="4">
    <source>
        <dbReference type="Proteomes" id="UP001148614"/>
    </source>
</evidence>
<name>A0A9W8N620_9PEZI</name>
<comment type="caution">
    <text evidence="3">The sequence shown here is derived from an EMBL/GenBank/DDBJ whole genome shotgun (WGS) entry which is preliminary data.</text>
</comment>
<feature type="compositionally biased region" description="Low complexity" evidence="1">
    <location>
        <begin position="168"/>
        <end position="177"/>
    </location>
</feature>
<dbReference type="EMBL" id="JANPWZ010002516">
    <property type="protein sequence ID" value="KAJ3558155.1"/>
    <property type="molecule type" value="Genomic_DNA"/>
</dbReference>
<feature type="region of interest" description="Disordered" evidence="1">
    <location>
        <begin position="215"/>
        <end position="267"/>
    </location>
</feature>
<gene>
    <name evidence="3" type="ORF">NPX13_g9773</name>
</gene>
<proteinExistence type="predicted"/>
<evidence type="ECO:0000313" key="3">
    <source>
        <dbReference type="EMBL" id="KAJ3558155.1"/>
    </source>
</evidence>